<keyword evidence="4 9" id="KW-0560">Oxidoreductase</keyword>
<evidence type="ECO:0000256" key="5">
    <source>
        <dbReference type="ARBA" id="ARBA00023004"/>
    </source>
</evidence>
<evidence type="ECO:0000256" key="2">
    <source>
        <dbReference type="ARBA" id="ARBA00022617"/>
    </source>
</evidence>
<name>A0A177G782_9PROT</name>
<dbReference type="GO" id="GO:0046872">
    <property type="term" value="F:metal ion binding"/>
    <property type="evidence" value="ECO:0007669"/>
    <property type="project" value="UniProtKB-KW"/>
</dbReference>
<feature type="chain" id="PRO_5008061664" evidence="7">
    <location>
        <begin position="27"/>
        <end position="302"/>
    </location>
</feature>
<evidence type="ECO:0000256" key="4">
    <source>
        <dbReference type="ARBA" id="ARBA00023002"/>
    </source>
</evidence>
<feature type="domain" description="Cytochrome c" evidence="8">
    <location>
        <begin position="191"/>
        <end position="283"/>
    </location>
</feature>
<accession>A0A177G782</accession>
<evidence type="ECO:0000256" key="7">
    <source>
        <dbReference type="SAM" id="SignalP"/>
    </source>
</evidence>
<proteinExistence type="predicted"/>
<dbReference type="Gene3D" id="1.10.760.10">
    <property type="entry name" value="Cytochrome c-like domain"/>
    <property type="match status" value="3"/>
</dbReference>
<keyword evidence="9" id="KW-0575">Peroxidase</keyword>
<dbReference type="Pfam" id="PF03150">
    <property type="entry name" value="CCP_MauG"/>
    <property type="match status" value="1"/>
</dbReference>
<dbReference type="EC" id="1.11.1.5" evidence="9"/>
<comment type="caution">
    <text evidence="9">The sequence shown here is derived from an EMBL/GenBank/DDBJ whole genome shotgun (WGS) entry which is preliminary data.</text>
</comment>
<reference evidence="9 10" key="1">
    <citation type="submission" date="2016-03" db="EMBL/GenBank/DDBJ databases">
        <title>Draft genome sequence of Acetobacter malorum CECT 7742, a strain isolated from strawberry vinegar.</title>
        <authorList>
            <person name="Sainz F."/>
            <person name="Mas A."/>
            <person name="Torija M.J."/>
        </authorList>
    </citation>
    <scope>NUCLEOTIDE SEQUENCE [LARGE SCALE GENOMIC DNA]</scope>
    <source>
        <strain evidence="9 10">CECT 7742</strain>
    </source>
</reference>
<dbReference type="InterPro" id="IPR009056">
    <property type="entry name" value="Cyt_c-like_dom"/>
</dbReference>
<keyword evidence="7" id="KW-0732">Signal</keyword>
<dbReference type="AlphaFoldDB" id="A0A177G782"/>
<protein>
    <submittedName>
        <fullName evidence="9">Cytochrome c551 peroxidase</fullName>
        <ecNumber evidence="9">1.11.1.5</ecNumber>
    </submittedName>
</protein>
<dbReference type="InterPro" id="IPR051395">
    <property type="entry name" value="Cytochrome_c_Peroxidase/MauG"/>
</dbReference>
<dbReference type="Proteomes" id="UP000077349">
    <property type="component" value="Unassembled WGS sequence"/>
</dbReference>
<evidence type="ECO:0000259" key="8">
    <source>
        <dbReference type="PROSITE" id="PS51007"/>
    </source>
</evidence>
<evidence type="ECO:0000256" key="1">
    <source>
        <dbReference type="ARBA" id="ARBA00004196"/>
    </source>
</evidence>
<dbReference type="InterPro" id="IPR036909">
    <property type="entry name" value="Cyt_c-like_dom_sf"/>
</dbReference>
<evidence type="ECO:0000313" key="10">
    <source>
        <dbReference type="Proteomes" id="UP000077349"/>
    </source>
</evidence>
<dbReference type="SUPFAM" id="SSF46626">
    <property type="entry name" value="Cytochrome c"/>
    <property type="match status" value="2"/>
</dbReference>
<keyword evidence="2 6" id="KW-0349">Heme</keyword>
<dbReference type="PATRIC" id="fig|178901.16.peg.3386"/>
<dbReference type="GO" id="GO:0020037">
    <property type="term" value="F:heme binding"/>
    <property type="evidence" value="ECO:0007669"/>
    <property type="project" value="InterPro"/>
</dbReference>
<dbReference type="InterPro" id="IPR004852">
    <property type="entry name" value="Di-haem_cyt_c_peroxidsae"/>
</dbReference>
<evidence type="ECO:0000256" key="6">
    <source>
        <dbReference type="PROSITE-ProRule" id="PRU00433"/>
    </source>
</evidence>
<keyword evidence="5 6" id="KW-0408">Iron</keyword>
<organism evidence="9 10">
    <name type="scientific">Acetobacter malorum</name>
    <dbReference type="NCBI Taxonomy" id="178901"/>
    <lineage>
        <taxon>Bacteria</taxon>
        <taxon>Pseudomonadati</taxon>
        <taxon>Pseudomonadota</taxon>
        <taxon>Alphaproteobacteria</taxon>
        <taxon>Acetobacterales</taxon>
        <taxon>Acetobacteraceae</taxon>
        <taxon>Acetobacter</taxon>
    </lineage>
</organism>
<dbReference type="GO" id="GO:0004130">
    <property type="term" value="F:cytochrome-c peroxidase activity"/>
    <property type="evidence" value="ECO:0007669"/>
    <property type="project" value="UniProtKB-EC"/>
</dbReference>
<keyword evidence="3 6" id="KW-0479">Metal-binding</keyword>
<evidence type="ECO:0000313" key="9">
    <source>
        <dbReference type="EMBL" id="OAG75651.1"/>
    </source>
</evidence>
<dbReference type="PANTHER" id="PTHR30600">
    <property type="entry name" value="CYTOCHROME C PEROXIDASE-RELATED"/>
    <property type="match status" value="1"/>
</dbReference>
<evidence type="ECO:0000256" key="3">
    <source>
        <dbReference type="ARBA" id="ARBA00022723"/>
    </source>
</evidence>
<dbReference type="GO" id="GO:0030313">
    <property type="term" value="C:cell envelope"/>
    <property type="evidence" value="ECO:0007669"/>
    <property type="project" value="UniProtKB-SubCell"/>
</dbReference>
<sequence>MRSVGSVVRFVVGVCLASALIAPAESAPLSDDEARIQLGRRLFYDADLSGDGSMACASCHEQRHAFADGMSTHAGITDDAGVRNVPSLGNVGGLKTLTWLDQHITSLEQQVSTPVFGHGPVEMGMPDWTTLLQRVSADACYQKLFARAFKNENGRIDAHTVPEALAAFERTLISQNSLWDQAQKKQARLPDDAQRGATLFFGQAHCASCHSGSLFTDQSFHSINAAHPARVRTPSLRNVGVTAPYLHDGSAPTLSAALQAHTHSPALSPMDEQALESFLQTLTDPSFLHNPALALPPEGCPL</sequence>
<gene>
    <name evidence="9" type="ORF">Amal_03177</name>
</gene>
<dbReference type="GO" id="GO:0009055">
    <property type="term" value="F:electron transfer activity"/>
    <property type="evidence" value="ECO:0007669"/>
    <property type="project" value="InterPro"/>
</dbReference>
<dbReference type="PROSITE" id="PS51007">
    <property type="entry name" value="CYTC"/>
    <property type="match status" value="1"/>
</dbReference>
<dbReference type="EMBL" id="LVHD01000029">
    <property type="protein sequence ID" value="OAG75651.1"/>
    <property type="molecule type" value="Genomic_DNA"/>
</dbReference>
<feature type="signal peptide" evidence="7">
    <location>
        <begin position="1"/>
        <end position="26"/>
    </location>
</feature>
<comment type="subcellular location">
    <subcellularLocation>
        <location evidence="1">Cell envelope</location>
    </subcellularLocation>
</comment>